<evidence type="ECO:0000256" key="4">
    <source>
        <dbReference type="ARBA" id="ARBA00022519"/>
    </source>
</evidence>
<evidence type="ECO:0000256" key="3">
    <source>
        <dbReference type="ARBA" id="ARBA00022475"/>
    </source>
</evidence>
<evidence type="ECO:0000313" key="7">
    <source>
        <dbReference type="Proteomes" id="UP000030960"/>
    </source>
</evidence>
<dbReference type="STRING" id="561184.SAMN05216376_107156"/>
<evidence type="ECO:0000256" key="5">
    <source>
        <dbReference type="ARBA" id="ARBA00023136"/>
    </source>
</evidence>
<protein>
    <submittedName>
        <fullName evidence="6">Nitrate ABC transporter substrate-binding protein</fullName>
    </submittedName>
</protein>
<dbReference type="PANTHER" id="PTHR30024:SF43">
    <property type="entry name" value="BLL4572 PROTEIN"/>
    <property type="match status" value="1"/>
</dbReference>
<name>A0A0B3SWE5_9RHOB</name>
<reference evidence="6 7" key="1">
    <citation type="submission" date="2014-10" db="EMBL/GenBank/DDBJ databases">
        <title>Genome sequence of Ponticoccus sp. strain UMTAT08 isolated from clonal culture of toxic dinoflagellate Alexandrium tamiyavanichii.</title>
        <authorList>
            <person name="Gan H.Y."/>
            <person name="Muhd D.-D."/>
            <person name="Mohd Noor M.E."/>
            <person name="Yeong Y.S."/>
            <person name="Usup G."/>
        </authorList>
    </citation>
    <scope>NUCLEOTIDE SEQUENCE [LARGE SCALE GENOMIC DNA]</scope>
    <source>
        <strain evidence="6 7">UMTAT08</strain>
    </source>
</reference>
<keyword evidence="3" id="KW-1003">Cell membrane</keyword>
<dbReference type="CDD" id="cd13553">
    <property type="entry name" value="PBP2_NrtA_CpmA_like"/>
    <property type="match status" value="1"/>
</dbReference>
<dbReference type="PANTHER" id="PTHR30024">
    <property type="entry name" value="ALIPHATIC SULFONATES-BINDING PROTEIN-RELATED"/>
    <property type="match status" value="1"/>
</dbReference>
<keyword evidence="2" id="KW-0813">Transport</keyword>
<evidence type="ECO:0000256" key="1">
    <source>
        <dbReference type="ARBA" id="ARBA00004308"/>
    </source>
</evidence>
<keyword evidence="4" id="KW-0997">Cell inner membrane</keyword>
<dbReference type="RefSeq" id="WP_043137135.1">
    <property type="nucleotide sequence ID" value="NZ_JSUQ01000002.1"/>
</dbReference>
<comment type="caution">
    <text evidence="6">The sequence shown here is derived from an EMBL/GenBank/DDBJ whole genome shotgun (WGS) entry which is preliminary data.</text>
</comment>
<dbReference type="GO" id="GO:0012505">
    <property type="term" value="C:endomembrane system"/>
    <property type="evidence" value="ECO:0007669"/>
    <property type="project" value="UniProtKB-SubCell"/>
</dbReference>
<keyword evidence="7" id="KW-1185">Reference proteome</keyword>
<dbReference type="Proteomes" id="UP000030960">
    <property type="component" value="Unassembled WGS sequence"/>
</dbReference>
<organism evidence="6 7">
    <name type="scientific">Mameliella alba</name>
    <dbReference type="NCBI Taxonomy" id="561184"/>
    <lineage>
        <taxon>Bacteria</taxon>
        <taxon>Pseudomonadati</taxon>
        <taxon>Pseudomonadota</taxon>
        <taxon>Alphaproteobacteria</taxon>
        <taxon>Rhodobacterales</taxon>
        <taxon>Roseobacteraceae</taxon>
        <taxon>Mameliella</taxon>
    </lineage>
</organism>
<dbReference type="SUPFAM" id="SSF53850">
    <property type="entry name" value="Periplasmic binding protein-like II"/>
    <property type="match status" value="1"/>
</dbReference>
<gene>
    <name evidence="6" type="ORF">OA50_00593</name>
</gene>
<evidence type="ECO:0000256" key="2">
    <source>
        <dbReference type="ARBA" id="ARBA00022448"/>
    </source>
</evidence>
<proteinExistence type="predicted"/>
<keyword evidence="5" id="KW-0472">Membrane</keyword>
<dbReference type="Pfam" id="PF13379">
    <property type="entry name" value="NMT1_2"/>
    <property type="match status" value="1"/>
</dbReference>
<dbReference type="OrthoDB" id="570524at2"/>
<comment type="subcellular location">
    <subcellularLocation>
        <location evidence="1">Endomembrane system</location>
    </subcellularLocation>
</comment>
<dbReference type="AlphaFoldDB" id="A0A0B3SWE5"/>
<dbReference type="EMBL" id="JSUQ01000002">
    <property type="protein sequence ID" value="KHQ54759.1"/>
    <property type="molecule type" value="Genomic_DNA"/>
</dbReference>
<evidence type="ECO:0000313" key="6">
    <source>
        <dbReference type="EMBL" id="KHQ54759.1"/>
    </source>
</evidence>
<accession>A0A0B3SWE5</accession>
<dbReference type="InterPro" id="IPR044527">
    <property type="entry name" value="NrtA/CpmA_ABC-bd_dom"/>
</dbReference>
<sequence length="411" mass="45892">MTKDTWDDEEYFASDFSRRRTLDMLAKGGLFASLATMLGGMPSMSYAQEDEVVRIGYLPITDATALLVAHGMGYFEDEGLESEKPTLIRGWSPLIEGFAANKFNLVHFLKPIPVWMRYNNNFPVKIMSWAHTNGSGLVVGRHTDITDFSQLGGKQVAVPFWYSMHNVVLQYALRQSGVTPVIKAQGEPLAADECNLQVLPPPEMPPALAARKIDAYIVAEPFNALGELKAGARMLRFTGDIWKNHPCCVVCMHEEVTEKKREWTQKVMNAVVRGAIYSSQNKAEVAGLLSKDGWGYLPAPAPVVTRAMTHYDDEDYTTIGANKHVADWQNGRIDFQPWPYPSATKLIVEEMNKTVVSGDATFLADLDPQHVADDLVNYEFVKAALDKYPEWQNDPSVNAGDPFNRDEVLKL</sequence>
<dbReference type="PATRIC" id="fig|1515334.3.peg.600"/>
<dbReference type="Gene3D" id="3.40.190.10">
    <property type="entry name" value="Periplasmic binding protein-like II"/>
    <property type="match status" value="2"/>
</dbReference>